<keyword evidence="2" id="KW-1185">Reference proteome</keyword>
<evidence type="ECO:0008006" key="3">
    <source>
        <dbReference type="Google" id="ProtNLM"/>
    </source>
</evidence>
<evidence type="ECO:0000313" key="2">
    <source>
        <dbReference type="Proteomes" id="UP000000851"/>
    </source>
</evidence>
<organism evidence="1 2">
    <name type="scientific">Catenulispora acidiphila (strain DSM 44928 / JCM 14897 / NBRC 102108 / NRRL B-24433 / ID139908)</name>
    <dbReference type="NCBI Taxonomy" id="479433"/>
    <lineage>
        <taxon>Bacteria</taxon>
        <taxon>Bacillati</taxon>
        <taxon>Actinomycetota</taxon>
        <taxon>Actinomycetes</taxon>
        <taxon>Catenulisporales</taxon>
        <taxon>Catenulisporaceae</taxon>
        <taxon>Catenulispora</taxon>
    </lineage>
</organism>
<dbReference type="STRING" id="479433.Caci_2695"/>
<dbReference type="RefSeq" id="WP_012786903.1">
    <property type="nucleotide sequence ID" value="NC_013131.1"/>
</dbReference>
<dbReference type="eggNOG" id="COG4334">
    <property type="taxonomic scope" value="Bacteria"/>
</dbReference>
<evidence type="ECO:0000313" key="1">
    <source>
        <dbReference type="EMBL" id="ACU71610.1"/>
    </source>
</evidence>
<proteinExistence type="predicted"/>
<name>C7PZF3_CATAD</name>
<dbReference type="HOGENOM" id="CLU_133265_1_0_11"/>
<dbReference type="AlphaFoldDB" id="C7PZF3"/>
<dbReference type="EMBL" id="CP001700">
    <property type="protein sequence ID" value="ACU71610.1"/>
    <property type="molecule type" value="Genomic_DNA"/>
</dbReference>
<reference evidence="1 2" key="1">
    <citation type="journal article" date="2009" name="Stand. Genomic Sci.">
        <title>Complete genome sequence of Catenulispora acidiphila type strain (ID 139908).</title>
        <authorList>
            <person name="Copeland A."/>
            <person name="Lapidus A."/>
            <person name="Glavina Del Rio T."/>
            <person name="Nolan M."/>
            <person name="Lucas S."/>
            <person name="Chen F."/>
            <person name="Tice H."/>
            <person name="Cheng J.F."/>
            <person name="Bruce D."/>
            <person name="Goodwin L."/>
            <person name="Pitluck S."/>
            <person name="Mikhailova N."/>
            <person name="Pati A."/>
            <person name="Ivanova N."/>
            <person name="Mavromatis K."/>
            <person name="Chen A."/>
            <person name="Palaniappan K."/>
            <person name="Chain P."/>
            <person name="Land M."/>
            <person name="Hauser L."/>
            <person name="Chang Y.J."/>
            <person name="Jeffries C.D."/>
            <person name="Chertkov O."/>
            <person name="Brettin T."/>
            <person name="Detter J.C."/>
            <person name="Han C."/>
            <person name="Ali Z."/>
            <person name="Tindall B.J."/>
            <person name="Goker M."/>
            <person name="Bristow J."/>
            <person name="Eisen J.A."/>
            <person name="Markowitz V."/>
            <person name="Hugenholtz P."/>
            <person name="Kyrpides N.C."/>
            <person name="Klenk H.P."/>
        </authorList>
    </citation>
    <scope>NUCLEOTIDE SEQUENCE [LARGE SCALE GENOMIC DNA]</scope>
    <source>
        <strain evidence="2">DSM 44928 / JCM 14897 / NBRC 102108 / NRRL B-24433 / ID139908</strain>
    </source>
</reference>
<dbReference type="InParanoid" id="C7PZF3"/>
<dbReference type="InterPro" id="IPR016888">
    <property type="entry name" value="UCP028498"/>
</dbReference>
<gene>
    <name evidence="1" type="ordered locus">Caci_2695</name>
</gene>
<protein>
    <recommendedName>
        <fullName evidence="3">DUF2255 family protein</fullName>
    </recommendedName>
</protein>
<dbReference type="KEGG" id="cai:Caci_2695"/>
<dbReference type="Pfam" id="PF10012">
    <property type="entry name" value="DUF2255"/>
    <property type="match status" value="1"/>
</dbReference>
<accession>C7PZF3</accession>
<sequence>MPMAAWNEEELARIDAADEVTLESERLDGSLRVPVPMWAVSAGGRAYVRAINGRISPWFRGVQSRNQGRVTATGFGTDVAFHDAEPAEQALVDDAYRAKYGHHDHLGMVLTEQARQATLRLTPR</sequence>
<dbReference type="Proteomes" id="UP000000851">
    <property type="component" value="Chromosome"/>
</dbReference>